<keyword evidence="1" id="KW-0175">Coiled coil</keyword>
<gene>
    <name evidence="2" type="ORF">LCGC14_0356160</name>
</gene>
<reference evidence="2" key="1">
    <citation type="journal article" date="2015" name="Nature">
        <title>Complex archaea that bridge the gap between prokaryotes and eukaryotes.</title>
        <authorList>
            <person name="Spang A."/>
            <person name="Saw J.H."/>
            <person name="Jorgensen S.L."/>
            <person name="Zaremba-Niedzwiedzka K."/>
            <person name="Martijn J."/>
            <person name="Lind A.E."/>
            <person name="van Eijk R."/>
            <person name="Schleper C."/>
            <person name="Guy L."/>
            <person name="Ettema T.J."/>
        </authorList>
    </citation>
    <scope>NUCLEOTIDE SEQUENCE</scope>
</reference>
<sequence length="53" mass="6271">MNLKVINKTLKEANRKLRAERDEYKDAFADLNFYVCSLKTEIKKLQEKNHGKS</sequence>
<organism evidence="2">
    <name type="scientific">marine sediment metagenome</name>
    <dbReference type="NCBI Taxonomy" id="412755"/>
    <lineage>
        <taxon>unclassified sequences</taxon>
        <taxon>metagenomes</taxon>
        <taxon>ecological metagenomes</taxon>
    </lineage>
</organism>
<proteinExistence type="predicted"/>
<evidence type="ECO:0000313" key="2">
    <source>
        <dbReference type="EMBL" id="KKN77879.1"/>
    </source>
</evidence>
<comment type="caution">
    <text evidence="2">The sequence shown here is derived from an EMBL/GenBank/DDBJ whole genome shotgun (WGS) entry which is preliminary data.</text>
</comment>
<protein>
    <submittedName>
        <fullName evidence="2">Uncharacterized protein</fullName>
    </submittedName>
</protein>
<evidence type="ECO:0000256" key="1">
    <source>
        <dbReference type="SAM" id="Coils"/>
    </source>
</evidence>
<accession>A0A0F9TF41</accession>
<feature type="coiled-coil region" evidence="1">
    <location>
        <begin position="3"/>
        <end position="30"/>
    </location>
</feature>
<dbReference type="AlphaFoldDB" id="A0A0F9TF41"/>
<dbReference type="EMBL" id="LAZR01000272">
    <property type="protein sequence ID" value="KKN77879.1"/>
    <property type="molecule type" value="Genomic_DNA"/>
</dbReference>
<name>A0A0F9TF41_9ZZZZ</name>